<evidence type="ECO:0000256" key="2">
    <source>
        <dbReference type="ARBA" id="ARBA00008921"/>
    </source>
</evidence>
<evidence type="ECO:0000313" key="16">
    <source>
        <dbReference type="Proteomes" id="UP000752171"/>
    </source>
</evidence>
<dbReference type="KEGG" id="amex:103036837"/>
<dbReference type="SMART" id="SM00060">
    <property type="entry name" value="FN3"/>
    <property type="match status" value="4"/>
</dbReference>
<dbReference type="SUPFAM" id="SSF49265">
    <property type="entry name" value="Fibronectin type III"/>
    <property type="match status" value="2"/>
</dbReference>
<keyword evidence="7 10" id="KW-0472">Membrane</keyword>
<keyword evidence="5" id="KW-0677">Repeat</keyword>
<feature type="domain" description="Fibronectin type-III" evidence="12">
    <location>
        <begin position="451"/>
        <end position="541"/>
    </location>
</feature>
<dbReference type="InterPro" id="IPR036116">
    <property type="entry name" value="FN3_sf"/>
</dbReference>
<evidence type="ECO:0000256" key="8">
    <source>
        <dbReference type="ARBA" id="ARBA00023170"/>
    </source>
</evidence>
<evidence type="ECO:0000313" key="14">
    <source>
        <dbReference type="Ensembl" id="ENSAMXP00005027205.1"/>
    </source>
</evidence>
<evidence type="ECO:0000259" key="12">
    <source>
        <dbReference type="PROSITE" id="PS50853"/>
    </source>
</evidence>
<feature type="domain" description="Fibronectin type-III" evidence="12">
    <location>
        <begin position="254"/>
        <end position="353"/>
    </location>
</feature>
<protein>
    <submittedName>
        <fullName evidence="14">Interleukin 6 cytokine family signal transducer</fullName>
    </submittedName>
    <submittedName>
        <fullName evidence="13">Interleukin-6 receptor subunit beta-like</fullName>
    </submittedName>
</protein>
<evidence type="ECO:0000256" key="10">
    <source>
        <dbReference type="SAM" id="Phobius"/>
    </source>
</evidence>
<evidence type="ECO:0000256" key="9">
    <source>
        <dbReference type="ARBA" id="ARBA00023180"/>
    </source>
</evidence>
<dbReference type="InterPro" id="IPR003961">
    <property type="entry name" value="FN3_dom"/>
</dbReference>
<dbReference type="InterPro" id="IPR052672">
    <property type="entry name" value="Type1_Cytokine_Rcpt_Type2"/>
</dbReference>
<feature type="transmembrane region" description="Helical" evidence="10">
    <location>
        <begin position="549"/>
        <end position="566"/>
    </location>
</feature>
<comment type="subcellular location">
    <subcellularLocation>
        <location evidence="1">Membrane</location>
        <topology evidence="1">Single-pass type I membrane protein</topology>
    </subcellularLocation>
</comment>
<dbReference type="PANTHER" id="PTHR48423:SF1">
    <property type="entry name" value="INTERLEUKIN-27 RECEPTOR SUBUNIT ALPHA"/>
    <property type="match status" value="1"/>
</dbReference>
<dbReference type="Proteomes" id="UP000752171">
    <property type="component" value="Unassembled WGS sequence"/>
</dbReference>
<organism evidence="14 15">
    <name type="scientific">Astyanax mexicanus</name>
    <name type="common">Blind cave fish</name>
    <name type="synonym">Astyanax fasciatus mexicanus</name>
    <dbReference type="NCBI Taxonomy" id="7994"/>
    <lineage>
        <taxon>Eukaryota</taxon>
        <taxon>Metazoa</taxon>
        <taxon>Chordata</taxon>
        <taxon>Craniata</taxon>
        <taxon>Vertebrata</taxon>
        <taxon>Euteleostomi</taxon>
        <taxon>Actinopterygii</taxon>
        <taxon>Neopterygii</taxon>
        <taxon>Teleostei</taxon>
        <taxon>Ostariophysi</taxon>
        <taxon>Characiformes</taxon>
        <taxon>Characoidei</taxon>
        <taxon>Acestrorhamphidae</taxon>
        <taxon>Acestrorhamphinae</taxon>
        <taxon>Astyanax</taxon>
    </lineage>
</organism>
<keyword evidence="4 11" id="KW-0732">Signal</keyword>
<evidence type="ECO:0000313" key="15">
    <source>
        <dbReference type="Proteomes" id="UP000694621"/>
    </source>
</evidence>
<reference evidence="13 16" key="1">
    <citation type="submission" date="2021-07" db="EMBL/GenBank/DDBJ databases">
        <authorList>
            <person name="Imarazene B."/>
            <person name="Zahm M."/>
            <person name="Klopp C."/>
            <person name="Cabau C."/>
            <person name="Beille S."/>
            <person name="Jouanno E."/>
            <person name="Castinel A."/>
            <person name="Lluch J."/>
            <person name="Gil L."/>
            <person name="Kuchtly C."/>
            <person name="Lopez Roques C."/>
            <person name="Donnadieu C."/>
            <person name="Parrinello H."/>
            <person name="Journot L."/>
            <person name="Du K."/>
            <person name="Schartl M."/>
            <person name="Retaux S."/>
            <person name="Guiguen Y."/>
        </authorList>
    </citation>
    <scope>NUCLEOTIDE SEQUENCE [LARGE SCALE GENOMIC DNA]</scope>
    <source>
        <strain evidence="13">Pach_M1</strain>
        <tissue evidence="13">Testis</tissue>
    </source>
</reference>
<dbReference type="OrthoDB" id="9828391at2759"/>
<dbReference type="AlphaFoldDB" id="A0A8B9R9R0"/>
<keyword evidence="6 10" id="KW-1133">Transmembrane helix</keyword>
<gene>
    <name evidence="13" type="primary">IL6ST</name>
    <name evidence="13" type="ORF">AMEX_G15639</name>
</gene>
<keyword evidence="8 13" id="KW-0675">Receptor</keyword>
<reference evidence="14" key="2">
    <citation type="submission" date="2025-05" db="UniProtKB">
        <authorList>
            <consortium name="Ensembl"/>
        </authorList>
    </citation>
    <scope>IDENTIFICATION</scope>
</reference>
<dbReference type="CDD" id="cd00063">
    <property type="entry name" value="FN3"/>
    <property type="match status" value="1"/>
</dbReference>
<sequence>MRMKNRHTFCLLLCLVHLCHYGFAQWHGGKQVKSYSYKEFTVTVRDLKQCDGQDNVCVLHNRDCNCMLSPRTDLFLNISCQYLVYKKMFGCKWIYLNDVRTETIHSFILSQTTEIIHCPSMFSSAGEFNLTIKTKDPVNKMETCSEVYPVSIGKITQAPQPTITSVRAGKSSLNVTWTTKWFTKTCKIHLKQSTMEQLIEVSVKNENENGDEFFHVIDGLQAFSQYNLTIACKAYGLWSEWSSEFQRMTLEDAPTVSPKVSYCVESLDKILETQKVLLVWKALEKNEARGVILGYEVTYTSITHPSPERINTTDLKAELVVAAGDYNISLRAFNSAGPSPPRHVPISTVFCESLPRVKGLWASSNADSLNIRWEMDQRAASETEFAIELISSGDASSKQWKRVNGSAFSTVLKGSIKQLETYNISVYPLSGGLCGPPESIQASLESGTLLEIVQLQRLNMTKISVTVQWVWQKKVSSTNVLQYRVTLVGGPETRSIVIFPHQWQHSFHKLQAYVKYSVYIYAETASGHFSKEHIEFTTPLLENDEVVKAALPVILLIIGFAILSILSRTIYKDYFFPNIANPGHSLIGHWLLNPLHERAAVVSVLKLEDFSVTNHLTEKCLIQTEDQKSLEQEEFDEHMTLSDVSKTYPDIDPVENSDGVENSLTRSPALTEYVDLPSIPDNFDYVGNDHIPDN</sequence>
<dbReference type="GO" id="GO:0005886">
    <property type="term" value="C:plasma membrane"/>
    <property type="evidence" value="ECO:0007669"/>
    <property type="project" value="UniProtKB-ARBA"/>
</dbReference>
<dbReference type="Gene3D" id="2.60.40.10">
    <property type="entry name" value="Immunoglobulins"/>
    <property type="match status" value="4"/>
</dbReference>
<dbReference type="Proteomes" id="UP000694621">
    <property type="component" value="Unplaced"/>
</dbReference>
<feature type="domain" description="Fibronectin type-III" evidence="12">
    <location>
        <begin position="158"/>
        <end position="252"/>
    </location>
</feature>
<accession>A0A8B9R9R0</accession>
<evidence type="ECO:0000256" key="3">
    <source>
        <dbReference type="ARBA" id="ARBA00022692"/>
    </source>
</evidence>
<evidence type="ECO:0000256" key="11">
    <source>
        <dbReference type="SAM" id="SignalP"/>
    </source>
</evidence>
<evidence type="ECO:0000256" key="5">
    <source>
        <dbReference type="ARBA" id="ARBA00022737"/>
    </source>
</evidence>
<dbReference type="PROSITE" id="PS50853">
    <property type="entry name" value="FN3"/>
    <property type="match status" value="3"/>
</dbReference>
<evidence type="ECO:0000256" key="4">
    <source>
        <dbReference type="ARBA" id="ARBA00022729"/>
    </source>
</evidence>
<proteinExistence type="inferred from homology"/>
<evidence type="ECO:0000256" key="6">
    <source>
        <dbReference type="ARBA" id="ARBA00022989"/>
    </source>
</evidence>
<evidence type="ECO:0000256" key="7">
    <source>
        <dbReference type="ARBA" id="ARBA00023136"/>
    </source>
</evidence>
<name>A0A8B9R9R0_ASTMX</name>
<feature type="chain" id="PRO_5044669819" evidence="11">
    <location>
        <begin position="25"/>
        <end position="694"/>
    </location>
</feature>
<dbReference type="InterPro" id="IPR013783">
    <property type="entry name" value="Ig-like_fold"/>
</dbReference>
<evidence type="ECO:0000256" key="1">
    <source>
        <dbReference type="ARBA" id="ARBA00004479"/>
    </source>
</evidence>
<keyword evidence="3 10" id="KW-0812">Transmembrane</keyword>
<dbReference type="PANTHER" id="PTHR48423">
    <property type="entry name" value="INTERLEUKIN-27 RECEPTOR SUBUNIT ALPHA"/>
    <property type="match status" value="1"/>
</dbReference>
<dbReference type="Ensembl" id="ENSAMXT00005029921.1">
    <property type="protein sequence ID" value="ENSAMXP00005027205.1"/>
    <property type="gene ID" value="ENSAMXG00005013660.1"/>
</dbReference>
<dbReference type="EMBL" id="JAICCE010000012">
    <property type="protein sequence ID" value="KAG9270664.1"/>
    <property type="molecule type" value="Genomic_DNA"/>
</dbReference>
<comment type="similarity">
    <text evidence="2">Belongs to the type I cytokine receptor family. Type 2 subfamily.</text>
</comment>
<evidence type="ECO:0000313" key="13">
    <source>
        <dbReference type="EMBL" id="KAG9270664.1"/>
    </source>
</evidence>
<keyword evidence="9" id="KW-0325">Glycoprotein</keyword>
<feature type="signal peptide" evidence="11">
    <location>
        <begin position="1"/>
        <end position="24"/>
    </location>
</feature>
<dbReference type="OMA" id="SCQGIFN"/>